<accession>A0AAD8F9W7</accession>
<keyword evidence="1" id="KW-0547">Nucleotide-binding</keyword>
<gene>
    <name evidence="1" type="ORF">Bpfe_015189</name>
</gene>
<name>A0AAD8F9W7_BIOPF</name>
<evidence type="ECO:0000313" key="1">
    <source>
        <dbReference type="EMBL" id="KAK0055429.1"/>
    </source>
</evidence>
<dbReference type="GO" id="GO:0004386">
    <property type="term" value="F:helicase activity"/>
    <property type="evidence" value="ECO:0007669"/>
    <property type="project" value="UniProtKB-KW"/>
</dbReference>
<protein>
    <submittedName>
        <fullName evidence="1">ATP-dependent DNA helicase RRM3</fullName>
    </submittedName>
</protein>
<reference evidence="1" key="2">
    <citation type="submission" date="2023-04" db="EMBL/GenBank/DDBJ databases">
        <authorList>
            <person name="Bu L."/>
            <person name="Lu L."/>
            <person name="Laidemitt M.R."/>
            <person name="Zhang S.M."/>
            <person name="Mutuku M."/>
            <person name="Mkoji G."/>
            <person name="Steinauer M."/>
            <person name="Loker E.S."/>
        </authorList>
    </citation>
    <scope>NUCLEOTIDE SEQUENCE</scope>
    <source>
        <strain evidence="1">KasaAsao</strain>
        <tissue evidence="1">Whole Snail</tissue>
    </source>
</reference>
<organism evidence="1 2">
    <name type="scientific">Biomphalaria pfeifferi</name>
    <name type="common">Bloodfluke planorb</name>
    <name type="synonym">Freshwater snail</name>
    <dbReference type="NCBI Taxonomy" id="112525"/>
    <lineage>
        <taxon>Eukaryota</taxon>
        <taxon>Metazoa</taxon>
        <taxon>Spiralia</taxon>
        <taxon>Lophotrochozoa</taxon>
        <taxon>Mollusca</taxon>
        <taxon>Gastropoda</taxon>
        <taxon>Heterobranchia</taxon>
        <taxon>Euthyneura</taxon>
        <taxon>Panpulmonata</taxon>
        <taxon>Hygrophila</taxon>
        <taxon>Lymnaeoidea</taxon>
        <taxon>Planorbidae</taxon>
        <taxon>Biomphalaria</taxon>
    </lineage>
</organism>
<keyword evidence="1" id="KW-0378">Hydrolase</keyword>
<dbReference type="Proteomes" id="UP001233172">
    <property type="component" value="Unassembled WGS sequence"/>
</dbReference>
<dbReference type="AlphaFoldDB" id="A0AAD8F9W7"/>
<comment type="caution">
    <text evidence="1">The sequence shown here is derived from an EMBL/GenBank/DDBJ whole genome shotgun (WGS) entry which is preliminary data.</text>
</comment>
<reference evidence="1" key="1">
    <citation type="journal article" date="2023" name="PLoS Negl. Trop. Dis.">
        <title>A genome sequence for Biomphalaria pfeifferi, the major vector snail for the human-infecting parasite Schistosoma mansoni.</title>
        <authorList>
            <person name="Bu L."/>
            <person name="Lu L."/>
            <person name="Laidemitt M.R."/>
            <person name="Zhang S.M."/>
            <person name="Mutuku M."/>
            <person name="Mkoji G."/>
            <person name="Steinauer M."/>
            <person name="Loker E.S."/>
        </authorList>
    </citation>
    <scope>NUCLEOTIDE SEQUENCE</scope>
    <source>
        <strain evidence="1">KasaAsao</strain>
    </source>
</reference>
<keyword evidence="2" id="KW-1185">Reference proteome</keyword>
<proteinExistence type="predicted"/>
<keyword evidence="1" id="KW-0067">ATP-binding</keyword>
<dbReference type="EMBL" id="JASAOG010000070">
    <property type="protein sequence ID" value="KAK0055429.1"/>
    <property type="molecule type" value="Genomic_DNA"/>
</dbReference>
<keyword evidence="1" id="KW-0347">Helicase</keyword>
<evidence type="ECO:0000313" key="2">
    <source>
        <dbReference type="Proteomes" id="UP001233172"/>
    </source>
</evidence>
<sequence length="96" mass="10771">MSPGSNFAQYIPGYWKPSRKGRILVYGEPFGHEIMKRSSLNDFASETKSSISVNTVEEIDDAVHRIYPQSKPQGIPQHYLVGASIILIRNVKPPKT</sequence>